<keyword evidence="1" id="KW-0175">Coiled coil</keyword>
<gene>
    <name evidence="2" type="ordered locus">Fleli_1842</name>
</gene>
<protein>
    <submittedName>
        <fullName evidence="2">Uncharacterized protein</fullName>
    </submittedName>
</protein>
<evidence type="ECO:0000313" key="3">
    <source>
        <dbReference type="Proteomes" id="UP000006054"/>
    </source>
</evidence>
<dbReference type="HOGENOM" id="CLU_1068175_0_0_10"/>
<keyword evidence="3" id="KW-1185">Reference proteome</keyword>
<dbReference type="EMBL" id="CP003345">
    <property type="protein sequence ID" value="AFM04240.1"/>
    <property type="molecule type" value="Genomic_DNA"/>
</dbReference>
<dbReference type="OrthoDB" id="977358at2"/>
<sequence>MKKDFIKNLANDLLRLEVNTIVKDQLLCSKPRSHRWELYDVANAYRELLISYTVSSINPQLGKSNDSEEMRKEFKNLYAGLASFLEIQQFAETKRDEFEQELERIQLTSNQIEALNERVMLCERVVRQSQQMIDIFLELQNESNDPIVSDNEFPTMRLDHLEDLNLSPSQISIIRKANEIGTQRVLLQTVVQVEGDITSYITTRFLNFPEKEQKMIKEVHESSIMTSIQMWQYLFQAVSRLAGTVFTGVTGKQVNTTPTNTVNKPKRIG</sequence>
<accession>I4AJV5</accession>
<name>I4AJV5_BERLS</name>
<evidence type="ECO:0000256" key="1">
    <source>
        <dbReference type="SAM" id="Coils"/>
    </source>
</evidence>
<dbReference type="eggNOG" id="ENOG5032XZK">
    <property type="taxonomic scope" value="Bacteria"/>
</dbReference>
<proteinExistence type="predicted"/>
<evidence type="ECO:0000313" key="2">
    <source>
        <dbReference type="EMBL" id="AFM04240.1"/>
    </source>
</evidence>
<dbReference type="AlphaFoldDB" id="I4AJV5"/>
<reference evidence="3" key="1">
    <citation type="submission" date="2012-06" db="EMBL/GenBank/DDBJ databases">
        <title>The complete genome of Flexibacter litoralis DSM 6794.</title>
        <authorList>
            <person name="Lucas S."/>
            <person name="Copeland A."/>
            <person name="Lapidus A."/>
            <person name="Glavina del Rio T."/>
            <person name="Dalin E."/>
            <person name="Tice H."/>
            <person name="Bruce D."/>
            <person name="Goodwin L."/>
            <person name="Pitluck S."/>
            <person name="Peters L."/>
            <person name="Ovchinnikova G."/>
            <person name="Lu M."/>
            <person name="Kyrpides N."/>
            <person name="Mavromatis K."/>
            <person name="Ivanova N."/>
            <person name="Brettin T."/>
            <person name="Detter J.C."/>
            <person name="Han C."/>
            <person name="Larimer F."/>
            <person name="Land M."/>
            <person name="Hauser L."/>
            <person name="Markowitz V."/>
            <person name="Cheng J.-F."/>
            <person name="Hugenholtz P."/>
            <person name="Woyke T."/>
            <person name="Wu D."/>
            <person name="Spring S."/>
            <person name="Lang E."/>
            <person name="Kopitz M."/>
            <person name="Brambilla E."/>
            <person name="Klenk H.-P."/>
            <person name="Eisen J.A."/>
        </authorList>
    </citation>
    <scope>NUCLEOTIDE SEQUENCE [LARGE SCALE GENOMIC DNA]</scope>
    <source>
        <strain evidence="3">ATCC 23117 / DSM 6794 / NBRC 15988 / NCIMB 1366 / Sio-4</strain>
    </source>
</reference>
<dbReference type="Proteomes" id="UP000006054">
    <property type="component" value="Chromosome"/>
</dbReference>
<feature type="coiled-coil region" evidence="1">
    <location>
        <begin position="88"/>
        <end position="118"/>
    </location>
</feature>
<dbReference type="KEGG" id="fli:Fleli_1842"/>
<dbReference type="STRING" id="880071.Fleli_1842"/>
<dbReference type="RefSeq" id="WP_014797692.1">
    <property type="nucleotide sequence ID" value="NC_018018.1"/>
</dbReference>
<organism evidence="2 3">
    <name type="scientific">Bernardetia litoralis (strain ATCC 23117 / DSM 6794 / NBRC 15988 / NCIMB 1366 / Fx l1 / Sio-4)</name>
    <name type="common">Flexibacter litoralis</name>
    <dbReference type="NCBI Taxonomy" id="880071"/>
    <lineage>
        <taxon>Bacteria</taxon>
        <taxon>Pseudomonadati</taxon>
        <taxon>Bacteroidota</taxon>
        <taxon>Cytophagia</taxon>
        <taxon>Cytophagales</taxon>
        <taxon>Bernardetiaceae</taxon>
        <taxon>Bernardetia</taxon>
    </lineage>
</organism>